<keyword evidence="1" id="KW-0812">Transmembrane</keyword>
<feature type="transmembrane region" description="Helical" evidence="1">
    <location>
        <begin position="75"/>
        <end position="96"/>
    </location>
</feature>
<evidence type="ECO:0000313" key="2">
    <source>
        <dbReference type="EMBL" id="GAA3677175.1"/>
    </source>
</evidence>
<evidence type="ECO:0000313" key="3">
    <source>
        <dbReference type="Proteomes" id="UP001500902"/>
    </source>
</evidence>
<keyword evidence="1" id="KW-0472">Membrane</keyword>
<dbReference type="EMBL" id="BAAAZP010000089">
    <property type="protein sequence ID" value="GAA3677175.1"/>
    <property type="molecule type" value="Genomic_DNA"/>
</dbReference>
<reference evidence="3" key="1">
    <citation type="journal article" date="2019" name="Int. J. Syst. Evol. Microbiol.">
        <title>The Global Catalogue of Microorganisms (GCM) 10K type strain sequencing project: providing services to taxonomists for standard genome sequencing and annotation.</title>
        <authorList>
            <consortium name="The Broad Institute Genomics Platform"/>
            <consortium name="The Broad Institute Genome Sequencing Center for Infectious Disease"/>
            <person name="Wu L."/>
            <person name="Ma J."/>
        </authorList>
    </citation>
    <scope>NUCLEOTIDE SEQUENCE [LARGE SCALE GENOMIC DNA]</scope>
    <source>
        <strain evidence="3">JCM 16904</strain>
    </source>
</reference>
<organism evidence="2 3">
    <name type="scientific">Nonomuraea antimicrobica</name>
    <dbReference type="NCBI Taxonomy" id="561173"/>
    <lineage>
        <taxon>Bacteria</taxon>
        <taxon>Bacillati</taxon>
        <taxon>Actinomycetota</taxon>
        <taxon>Actinomycetes</taxon>
        <taxon>Streptosporangiales</taxon>
        <taxon>Streptosporangiaceae</taxon>
        <taxon>Nonomuraea</taxon>
    </lineage>
</organism>
<feature type="transmembrane region" description="Helical" evidence="1">
    <location>
        <begin position="233"/>
        <end position="253"/>
    </location>
</feature>
<proteinExistence type="predicted"/>
<evidence type="ECO:0000256" key="1">
    <source>
        <dbReference type="SAM" id="Phobius"/>
    </source>
</evidence>
<name>A0ABP7C4M1_9ACTN</name>
<accession>A0ABP7C4M1</accession>
<dbReference type="RefSeq" id="WP_344881735.1">
    <property type="nucleotide sequence ID" value="NZ_BAAAZP010000089.1"/>
</dbReference>
<dbReference type="Proteomes" id="UP001500902">
    <property type="component" value="Unassembled WGS sequence"/>
</dbReference>
<feature type="transmembrane region" description="Helical" evidence="1">
    <location>
        <begin position="116"/>
        <end position="136"/>
    </location>
</feature>
<feature type="transmembrane region" description="Helical" evidence="1">
    <location>
        <begin position="260"/>
        <end position="279"/>
    </location>
</feature>
<feature type="transmembrane region" description="Helical" evidence="1">
    <location>
        <begin position="203"/>
        <end position="221"/>
    </location>
</feature>
<keyword evidence="3" id="KW-1185">Reference proteome</keyword>
<comment type="caution">
    <text evidence="2">The sequence shown here is derived from an EMBL/GenBank/DDBJ whole genome shotgun (WGS) entry which is preliminary data.</text>
</comment>
<gene>
    <name evidence="2" type="ORF">GCM10022224_046690</name>
</gene>
<keyword evidence="1" id="KW-1133">Transmembrane helix</keyword>
<feature type="transmembrane region" description="Helical" evidence="1">
    <location>
        <begin position="173"/>
        <end position="191"/>
    </location>
</feature>
<protein>
    <submittedName>
        <fullName evidence="2">Uncharacterized protein</fullName>
    </submittedName>
</protein>
<feature type="transmembrane region" description="Helical" evidence="1">
    <location>
        <begin position="285"/>
        <end position="304"/>
    </location>
</feature>
<feature type="transmembrane region" description="Helical" evidence="1">
    <location>
        <begin position="143"/>
        <end position="161"/>
    </location>
</feature>
<sequence length="316" mass="33851">MNPLAARYRRLLACYPREHRARHEQEMMSVLLAGARPGQTRPDPADVADLLWGALRVHGRRAFGPLSAPAWRDGLAVAVALWPFLILVSVLATEFVLAAESLRIRGVAAVVERPTWIPFVAETVVIAALPVLAVLLRRWWIGVLGAVAFALYVYRAGHPYLLELDTLMFPDPGPVLLAEVSALVIAFVPAAHRAVALIPRRAVLLWGALALVGLAAGKAIVRWVNVMVHHDSLTWAAVPWLVVVALTAGYACRSVVGRRAALLLFLPAAALGTLGGPPFMSASAALTQIGCAALAFTAMAALAWRRSRPAAPATDH</sequence>